<evidence type="ECO:0000256" key="1">
    <source>
        <dbReference type="ARBA" id="ARBA00022679"/>
    </source>
</evidence>
<feature type="compositionally biased region" description="Basic and acidic residues" evidence="6">
    <location>
        <begin position="889"/>
        <end position="898"/>
    </location>
</feature>
<keyword evidence="9" id="KW-1185">Reference proteome</keyword>
<dbReference type="InterPro" id="IPR032675">
    <property type="entry name" value="LRR_dom_sf"/>
</dbReference>
<dbReference type="GO" id="GO:0005737">
    <property type="term" value="C:cytoplasm"/>
    <property type="evidence" value="ECO:0007669"/>
    <property type="project" value="TreeGrafter"/>
</dbReference>
<evidence type="ECO:0000259" key="7">
    <source>
        <dbReference type="PROSITE" id="PS50011"/>
    </source>
</evidence>
<sequence length="898" mass="102735">MAELNQIPEITEISINDIFDIYSTGDTVITKSLGYGSLGPVFQASQKCDDVCQNIVIKSFSCTQTLYDQIANQVNQTKVFQNSQNVLKFQIKKVAENGDHVATAFEMELCQKSLQQYIAEIKEGKANPTKSEVLVYFIQALNGLLELQENGYQHHNLKSSNILISEDDTIKISDSSFTLELSQKIYNKPQQYNRFLSINYLSPEYTSLIDGKGQVEISNSSDVFSLGVIFLELIGQEINIVSAIKLKSGIFEGVQVKEGFQDLASFICENMLCYLPQDRKTITWLIEAFSEQFFNEVTKFSILDDKTLNTDQALEKEKEEDQMQNTEEVEKQNVLVQCDNEAKNESLNESQNISSPLKNSFNENEYEILENDQEAEIVNNHQASAKKQDQNEHESQESTLDQEAIQAQNQNQENEVQNQIEEENTVSSQQGVESTNQVNETNNSNNVQEIQNQEAEQIPLINLDDSAIKKQISRIQRLRIDLNSKNLGNQQNVTLFQKLEAFTSLTHLTLDLSNNQIEDDKINELSQFLSKCNNLIDLTLKLENNKLTPLSLTVLNNALSRLNNMTRFQLSIGSQLLSESIEKTWEIETISLINIMKSWNSLAQLNISLGQLKVSNMLISTLVSYLTDFPSLKELVLQFGFQSDVTEEVWNKFVQFVQDQENLSKSTLPIYENKQENVEEDVENSVNQGDTARLISQEIQVEQNCLATEPEMESNLQIEQLNAQQETKTEEEQVEQQIVDTEAQCAEQYLKQEQLDDEQEETVTQQTQSQAEQSNQVDLQQTQEVSTEEEELSNLNTEEKQNKEELTQESQQEQLKQVEEEQIKEEEVQETTVSQQNEIHDNQDEQNQKQEQLNEEIEIQNEINESKELQNSDQKDTTEQNNLVEEEVQEKSDNAVSE</sequence>
<feature type="region of interest" description="Disordered" evidence="6">
    <location>
        <begin position="407"/>
        <end position="444"/>
    </location>
</feature>
<keyword evidence="5" id="KW-0652">Protein synthesis inhibitor</keyword>
<dbReference type="GO" id="GO:0004672">
    <property type="term" value="F:protein kinase activity"/>
    <property type="evidence" value="ECO:0007669"/>
    <property type="project" value="InterPro"/>
</dbReference>
<feature type="region of interest" description="Disordered" evidence="6">
    <location>
        <begin position="754"/>
        <end position="898"/>
    </location>
</feature>
<feature type="compositionally biased region" description="Basic and acidic residues" evidence="6">
    <location>
        <begin position="838"/>
        <end position="848"/>
    </location>
</feature>
<dbReference type="RefSeq" id="XP_001022550.4">
    <property type="nucleotide sequence ID" value="XM_001022550.4"/>
</dbReference>
<proteinExistence type="predicted"/>
<dbReference type="GeneID" id="7828529"/>
<dbReference type="eggNOG" id="KOG0601">
    <property type="taxonomic scope" value="Eukaryota"/>
</dbReference>
<evidence type="ECO:0000256" key="3">
    <source>
        <dbReference type="ARBA" id="ARBA00022777"/>
    </source>
</evidence>
<dbReference type="Proteomes" id="UP000009168">
    <property type="component" value="Unassembled WGS sequence"/>
</dbReference>
<evidence type="ECO:0000313" key="8">
    <source>
        <dbReference type="EMBL" id="EAS02305.4"/>
    </source>
</evidence>
<dbReference type="CDD" id="cd00180">
    <property type="entry name" value="PKc"/>
    <property type="match status" value="1"/>
</dbReference>
<dbReference type="InterPro" id="IPR000719">
    <property type="entry name" value="Prot_kinase_dom"/>
</dbReference>
<dbReference type="Gene3D" id="3.80.10.10">
    <property type="entry name" value="Ribonuclease Inhibitor"/>
    <property type="match status" value="1"/>
</dbReference>
<keyword evidence="4" id="KW-0067">ATP-binding</keyword>
<dbReference type="HOGENOM" id="CLU_341171_0_0_1"/>
<dbReference type="GO" id="GO:0005634">
    <property type="term" value="C:nucleus"/>
    <property type="evidence" value="ECO:0007669"/>
    <property type="project" value="TreeGrafter"/>
</dbReference>
<gene>
    <name evidence="8" type="ORF">TTHERM_00624240</name>
</gene>
<feature type="compositionally biased region" description="Low complexity" evidence="6">
    <location>
        <begin position="762"/>
        <end position="785"/>
    </location>
</feature>
<dbReference type="Pfam" id="PF00069">
    <property type="entry name" value="Pkinase"/>
    <property type="match status" value="1"/>
</dbReference>
<feature type="compositionally biased region" description="Low complexity" evidence="6">
    <location>
        <begin position="407"/>
        <end position="419"/>
    </location>
</feature>
<dbReference type="PANTHER" id="PTHR11042">
    <property type="entry name" value="EUKARYOTIC TRANSLATION INITIATION FACTOR 2-ALPHA KINASE EIF2-ALPHA KINASE -RELATED"/>
    <property type="match status" value="1"/>
</dbReference>
<dbReference type="InParanoid" id="Q240V9"/>
<feature type="compositionally biased region" description="Basic and acidic residues" evidence="6">
    <location>
        <begin position="386"/>
        <end position="396"/>
    </location>
</feature>
<dbReference type="OrthoDB" id="303338at2759"/>
<feature type="compositionally biased region" description="Low complexity" evidence="6">
    <location>
        <begin position="432"/>
        <end position="444"/>
    </location>
</feature>
<organism evidence="8 9">
    <name type="scientific">Tetrahymena thermophila (strain SB210)</name>
    <dbReference type="NCBI Taxonomy" id="312017"/>
    <lineage>
        <taxon>Eukaryota</taxon>
        <taxon>Sar</taxon>
        <taxon>Alveolata</taxon>
        <taxon>Ciliophora</taxon>
        <taxon>Intramacronucleata</taxon>
        <taxon>Oligohymenophorea</taxon>
        <taxon>Hymenostomatida</taxon>
        <taxon>Tetrahymenina</taxon>
        <taxon>Tetrahymenidae</taxon>
        <taxon>Tetrahymena</taxon>
    </lineage>
</organism>
<protein>
    <submittedName>
        <fullName evidence="8">Protein kinase</fullName>
    </submittedName>
</protein>
<keyword evidence="1" id="KW-0808">Transferase</keyword>
<keyword evidence="3 8" id="KW-0418">Kinase</keyword>
<evidence type="ECO:0000256" key="4">
    <source>
        <dbReference type="ARBA" id="ARBA00022840"/>
    </source>
</evidence>
<evidence type="ECO:0000313" key="9">
    <source>
        <dbReference type="Proteomes" id="UP000009168"/>
    </source>
</evidence>
<feature type="compositionally biased region" description="Basic and acidic residues" evidence="6">
    <location>
        <begin position="797"/>
        <end position="806"/>
    </location>
</feature>
<dbReference type="GO" id="GO:0005524">
    <property type="term" value="F:ATP binding"/>
    <property type="evidence" value="ECO:0007669"/>
    <property type="project" value="UniProtKB-KW"/>
</dbReference>
<dbReference type="InterPro" id="IPR050339">
    <property type="entry name" value="CC_SR_Kinase"/>
</dbReference>
<feature type="region of interest" description="Disordered" evidence="6">
    <location>
        <begin position="382"/>
        <end position="401"/>
    </location>
</feature>
<dbReference type="AlphaFoldDB" id="Q240V9"/>
<dbReference type="SUPFAM" id="SSF56112">
    <property type="entry name" value="Protein kinase-like (PK-like)"/>
    <property type="match status" value="1"/>
</dbReference>
<dbReference type="PROSITE" id="PS50011">
    <property type="entry name" value="PROTEIN_KINASE_DOM"/>
    <property type="match status" value="1"/>
</dbReference>
<dbReference type="SUPFAM" id="SSF52047">
    <property type="entry name" value="RNI-like"/>
    <property type="match status" value="1"/>
</dbReference>
<reference evidence="9" key="1">
    <citation type="journal article" date="2006" name="PLoS Biol.">
        <title>Macronuclear genome sequence of the ciliate Tetrahymena thermophila, a model eukaryote.</title>
        <authorList>
            <person name="Eisen J.A."/>
            <person name="Coyne R.S."/>
            <person name="Wu M."/>
            <person name="Wu D."/>
            <person name="Thiagarajan M."/>
            <person name="Wortman J.R."/>
            <person name="Badger J.H."/>
            <person name="Ren Q."/>
            <person name="Amedeo P."/>
            <person name="Jones K.M."/>
            <person name="Tallon L.J."/>
            <person name="Delcher A.L."/>
            <person name="Salzberg S.L."/>
            <person name="Silva J.C."/>
            <person name="Haas B.J."/>
            <person name="Majoros W.H."/>
            <person name="Farzad M."/>
            <person name="Carlton J.M."/>
            <person name="Smith R.K. Jr."/>
            <person name="Garg J."/>
            <person name="Pearlman R.E."/>
            <person name="Karrer K.M."/>
            <person name="Sun L."/>
            <person name="Manning G."/>
            <person name="Elde N.C."/>
            <person name="Turkewitz A.P."/>
            <person name="Asai D.J."/>
            <person name="Wilkes D.E."/>
            <person name="Wang Y."/>
            <person name="Cai H."/>
            <person name="Collins K."/>
            <person name="Stewart B.A."/>
            <person name="Lee S.R."/>
            <person name="Wilamowska K."/>
            <person name="Weinberg Z."/>
            <person name="Ruzzo W.L."/>
            <person name="Wloga D."/>
            <person name="Gaertig J."/>
            <person name="Frankel J."/>
            <person name="Tsao C.-C."/>
            <person name="Gorovsky M.A."/>
            <person name="Keeling P.J."/>
            <person name="Waller R.F."/>
            <person name="Patron N.J."/>
            <person name="Cherry J.M."/>
            <person name="Stover N.A."/>
            <person name="Krieger C.J."/>
            <person name="del Toro C."/>
            <person name="Ryder H.F."/>
            <person name="Williamson S.C."/>
            <person name="Barbeau R.A."/>
            <person name="Hamilton E.P."/>
            <person name="Orias E."/>
        </authorList>
    </citation>
    <scope>NUCLEOTIDE SEQUENCE [LARGE SCALE GENOMIC DNA]</scope>
    <source>
        <strain evidence="9">SB210</strain>
    </source>
</reference>
<evidence type="ECO:0000256" key="5">
    <source>
        <dbReference type="ARBA" id="ARBA00023193"/>
    </source>
</evidence>
<dbReference type="EMBL" id="GG662540">
    <property type="protein sequence ID" value="EAS02305.4"/>
    <property type="molecule type" value="Genomic_DNA"/>
</dbReference>
<dbReference type="GO" id="GO:0017148">
    <property type="term" value="P:negative regulation of translation"/>
    <property type="evidence" value="ECO:0007669"/>
    <property type="project" value="UniProtKB-KW"/>
</dbReference>
<evidence type="ECO:0000256" key="6">
    <source>
        <dbReference type="SAM" id="MobiDB-lite"/>
    </source>
</evidence>
<dbReference type="InterPro" id="IPR011009">
    <property type="entry name" value="Kinase-like_dom_sf"/>
</dbReference>
<dbReference type="KEGG" id="tet:TTHERM_00624240"/>
<evidence type="ECO:0000256" key="2">
    <source>
        <dbReference type="ARBA" id="ARBA00022741"/>
    </source>
</evidence>
<name>Q240V9_TETTS</name>
<dbReference type="Gene3D" id="1.10.510.10">
    <property type="entry name" value="Transferase(Phosphotransferase) domain 1"/>
    <property type="match status" value="1"/>
</dbReference>
<feature type="compositionally biased region" description="Basic and acidic residues" evidence="6">
    <location>
        <begin position="864"/>
        <end position="878"/>
    </location>
</feature>
<keyword evidence="2" id="KW-0547">Nucleotide-binding</keyword>
<accession>Q240V9</accession>
<feature type="domain" description="Protein kinase" evidence="7">
    <location>
        <begin position="27"/>
        <end position="294"/>
    </location>
</feature>
<dbReference type="STRING" id="312017.Q240V9"/>